<gene>
    <name evidence="1" type="ORF">NQ317_013032</name>
</gene>
<keyword evidence="2" id="KW-1185">Reference proteome</keyword>
<name>A0ABQ9K5L1_9CUCU</name>
<sequence>MWFINDLPNSCIHDSFLNKHRLLVLTDLTLPNGSLSIKNFTLVYSKHFSVSHPEILSNWQLPMCNSLFHSLIITNTLKINHEYVFVPIMWLNNLSRNY</sequence>
<dbReference type="EMBL" id="JAPWTJ010000025">
    <property type="protein sequence ID" value="KAJ8984832.1"/>
    <property type="molecule type" value="Genomic_DNA"/>
</dbReference>
<proteinExistence type="predicted"/>
<organism evidence="1 2">
    <name type="scientific">Molorchus minor</name>
    <dbReference type="NCBI Taxonomy" id="1323400"/>
    <lineage>
        <taxon>Eukaryota</taxon>
        <taxon>Metazoa</taxon>
        <taxon>Ecdysozoa</taxon>
        <taxon>Arthropoda</taxon>
        <taxon>Hexapoda</taxon>
        <taxon>Insecta</taxon>
        <taxon>Pterygota</taxon>
        <taxon>Neoptera</taxon>
        <taxon>Endopterygota</taxon>
        <taxon>Coleoptera</taxon>
        <taxon>Polyphaga</taxon>
        <taxon>Cucujiformia</taxon>
        <taxon>Chrysomeloidea</taxon>
        <taxon>Cerambycidae</taxon>
        <taxon>Lamiinae</taxon>
        <taxon>Monochamini</taxon>
        <taxon>Molorchus</taxon>
    </lineage>
</organism>
<protein>
    <submittedName>
        <fullName evidence="1">Uncharacterized protein</fullName>
    </submittedName>
</protein>
<evidence type="ECO:0000313" key="2">
    <source>
        <dbReference type="Proteomes" id="UP001162164"/>
    </source>
</evidence>
<reference evidence="1" key="1">
    <citation type="journal article" date="2023" name="Insect Mol. Biol.">
        <title>Genome sequencing provides insights into the evolution of gene families encoding plant cell wall-degrading enzymes in longhorned beetles.</title>
        <authorList>
            <person name="Shin N.R."/>
            <person name="Okamura Y."/>
            <person name="Kirsch R."/>
            <person name="Pauchet Y."/>
        </authorList>
    </citation>
    <scope>NUCLEOTIDE SEQUENCE</scope>
    <source>
        <strain evidence="1">MMC_N1</strain>
    </source>
</reference>
<comment type="caution">
    <text evidence="1">The sequence shown here is derived from an EMBL/GenBank/DDBJ whole genome shotgun (WGS) entry which is preliminary data.</text>
</comment>
<evidence type="ECO:0000313" key="1">
    <source>
        <dbReference type="EMBL" id="KAJ8984832.1"/>
    </source>
</evidence>
<dbReference type="Proteomes" id="UP001162164">
    <property type="component" value="Unassembled WGS sequence"/>
</dbReference>
<accession>A0ABQ9K5L1</accession>